<name>A0AB34LIH9_PARDI</name>
<feature type="transmembrane region" description="Helical" evidence="1">
    <location>
        <begin position="150"/>
        <end position="166"/>
    </location>
</feature>
<evidence type="ECO:0000313" key="4">
    <source>
        <dbReference type="EMBL" id="KDS40566.1"/>
    </source>
</evidence>
<evidence type="ECO:0000256" key="1">
    <source>
        <dbReference type="SAM" id="Phobius"/>
    </source>
</evidence>
<feature type="transmembrane region" description="Helical" evidence="1">
    <location>
        <begin position="215"/>
        <end position="230"/>
    </location>
</feature>
<dbReference type="InterPro" id="IPR029468">
    <property type="entry name" value="O-ag_pol_Wzy"/>
</dbReference>
<feature type="transmembrane region" description="Helical" evidence="1">
    <location>
        <begin position="186"/>
        <end position="203"/>
    </location>
</feature>
<dbReference type="RefSeq" id="WP_036650652.1">
    <property type="nucleotide sequence ID" value="NZ_JNHK01000012.1"/>
</dbReference>
<dbReference type="EMBL" id="JNHK01000038">
    <property type="protein sequence ID" value="KDS40317.1"/>
    <property type="molecule type" value="Genomic_DNA"/>
</dbReference>
<protein>
    <submittedName>
        <fullName evidence="3">O-antigen polysaccharide polymerase Wzy family protein</fullName>
    </submittedName>
</protein>
<dbReference type="NCBIfam" id="TIGR04370">
    <property type="entry name" value="glyco_rpt_poly"/>
    <property type="match status" value="1"/>
</dbReference>
<evidence type="ECO:0000313" key="6">
    <source>
        <dbReference type="Proteomes" id="UP000027850"/>
    </source>
</evidence>
<keyword evidence="1" id="KW-1133">Transmembrane helix</keyword>
<keyword evidence="1" id="KW-0472">Membrane</keyword>
<evidence type="ECO:0000313" key="3">
    <source>
        <dbReference type="EMBL" id="KDS40317.1"/>
    </source>
</evidence>
<dbReference type="Pfam" id="PF14296">
    <property type="entry name" value="O-ag_pol_Wzy"/>
    <property type="match status" value="1"/>
</dbReference>
<accession>A0AB34LIH9</accession>
<dbReference type="EMBL" id="JNHK01000027">
    <property type="protein sequence ID" value="KDS40566.1"/>
    <property type="molecule type" value="Genomic_DNA"/>
</dbReference>
<organism evidence="3 6">
    <name type="scientific">Parabacteroides distasonis str. 3776 D15 i</name>
    <dbReference type="NCBI Taxonomy" id="1339342"/>
    <lineage>
        <taxon>Bacteria</taxon>
        <taxon>Pseudomonadati</taxon>
        <taxon>Bacteroidota</taxon>
        <taxon>Bacteroidia</taxon>
        <taxon>Bacteroidales</taxon>
        <taxon>Tannerellaceae</taxon>
        <taxon>Parabacteroides</taxon>
    </lineage>
</organism>
<feature type="transmembrane region" description="Helical" evidence="1">
    <location>
        <begin position="59"/>
        <end position="83"/>
    </location>
</feature>
<feature type="transmembrane region" description="Helical" evidence="1">
    <location>
        <begin position="451"/>
        <end position="471"/>
    </location>
</feature>
<feature type="transmembrane region" description="Helical" evidence="1">
    <location>
        <begin position="400"/>
        <end position="420"/>
    </location>
</feature>
<proteinExistence type="predicted"/>
<dbReference type="EMBL" id="JNHK01000094">
    <property type="protein sequence ID" value="KDS35360.1"/>
    <property type="molecule type" value="Genomic_DNA"/>
</dbReference>
<gene>
    <name evidence="2" type="ORF">M091_2416</name>
    <name evidence="5" type="ORF">M091_3439</name>
    <name evidence="4" type="ORF">M091_3826</name>
    <name evidence="3" type="ORF">M091_3940</name>
</gene>
<sequence length="477" mass="54601">MGQITIKRINVRELLFLFSLSIVVLCSYLTANVDLIAYCILFLLFDGIWYILKSGLNSSITIAAFFVTFFTFLLTRIIFPLFFDTSDLALELGETIFNDEINLKVNLQLYIALLSVYLGYRLTPLKTINSINPFFENHGVVRVRKISKKAICFFSIFVLFGLYDQIRYVKTNSYADYYLFYSPQVPYIFVFLASFFEYFFYFYMATMPSKKDSKYVIILYLVVNLLSLSSGQRGGAVLAIIFLVTYFFIRNRVNPGEKPWITKRGIIILSTLIPIFVSILFMIAFIRSDKDVDYKGSSNLVVSFFYQQGVSANVIGYVNYFDEKLPKGKVYSIGKIIDFMNHNIISQKLFGTGPVKPQTVEHAMKDHTLHATLTYMGSPNLYLAGGGYGGSFIADLWADMGFFGIILGGLIYGICLAIIIKWCSLSFWKASVGLMMYSNIIYAPRSNYIDFIYYVFVSFTAIIVFAFIYCVKNNWRS</sequence>
<feature type="transmembrane region" description="Helical" evidence="1">
    <location>
        <begin position="265"/>
        <end position="286"/>
    </location>
</feature>
<evidence type="ECO:0000313" key="5">
    <source>
        <dbReference type="EMBL" id="KDS41490.1"/>
    </source>
</evidence>
<dbReference type="Proteomes" id="UP000027850">
    <property type="component" value="Unassembled WGS sequence"/>
</dbReference>
<keyword evidence="1" id="KW-0812">Transmembrane</keyword>
<dbReference type="EMBL" id="JNHK01000012">
    <property type="protein sequence ID" value="KDS41490.1"/>
    <property type="molecule type" value="Genomic_DNA"/>
</dbReference>
<comment type="caution">
    <text evidence="3">The sequence shown here is derived from an EMBL/GenBank/DDBJ whole genome shotgun (WGS) entry which is preliminary data.</text>
</comment>
<dbReference type="AlphaFoldDB" id="A0AB34LIH9"/>
<feature type="transmembrane region" description="Helical" evidence="1">
    <location>
        <begin position="12"/>
        <end position="29"/>
    </location>
</feature>
<reference evidence="3 6" key="1">
    <citation type="submission" date="2014-04" db="EMBL/GenBank/DDBJ databases">
        <authorList>
            <person name="Sears C."/>
            <person name="Carroll K."/>
            <person name="Sack B.R."/>
            <person name="Qadri F."/>
            <person name="Myers L.L."/>
            <person name="Chung G.-T."/>
            <person name="Escheverria P."/>
            <person name="Fraser C.M."/>
            <person name="Sadzewicz L."/>
            <person name="Shefchek K.A."/>
            <person name="Tallon L."/>
            <person name="Das S.P."/>
            <person name="Daugherty S."/>
            <person name="Mongodin E.F."/>
        </authorList>
    </citation>
    <scope>NUCLEOTIDE SEQUENCE [LARGE SCALE GENOMIC DNA]</scope>
    <source>
        <strain evidence="3 6">3776 D15 i</strain>
    </source>
</reference>
<evidence type="ECO:0000313" key="2">
    <source>
        <dbReference type="EMBL" id="KDS35360.1"/>
    </source>
</evidence>